<dbReference type="Proteomes" id="UP000433493">
    <property type="component" value="Unassembled WGS sequence"/>
</dbReference>
<evidence type="ECO:0000313" key="5">
    <source>
        <dbReference type="Proteomes" id="UP000433493"/>
    </source>
</evidence>
<feature type="domain" description="N-acetyltransferase" evidence="3">
    <location>
        <begin position="17"/>
        <end position="104"/>
    </location>
</feature>
<dbReference type="AlphaFoldDB" id="A0A7J5BFI6"/>
<dbReference type="PROSITE" id="PS51186">
    <property type="entry name" value="GNAT"/>
    <property type="match status" value="1"/>
</dbReference>
<reference evidence="4 5" key="1">
    <citation type="submission" date="2019-09" db="EMBL/GenBank/DDBJ databases">
        <title>Phylogeny of genus Pseudoclavibacter and closely related genus.</title>
        <authorList>
            <person name="Li Y."/>
        </authorList>
    </citation>
    <scope>NUCLEOTIDE SEQUENCE [LARGE SCALE GENOMIC DNA]</scope>
    <source>
        <strain evidence="4 5">KCTC 13959</strain>
    </source>
</reference>
<dbReference type="InterPro" id="IPR000182">
    <property type="entry name" value="GNAT_dom"/>
</dbReference>
<dbReference type="SUPFAM" id="SSF55729">
    <property type="entry name" value="Acyl-CoA N-acyltransferases (Nat)"/>
    <property type="match status" value="1"/>
</dbReference>
<feature type="region of interest" description="Disordered" evidence="1">
    <location>
        <begin position="1"/>
        <end position="20"/>
    </location>
</feature>
<evidence type="ECO:0000256" key="1">
    <source>
        <dbReference type="SAM" id="MobiDB-lite"/>
    </source>
</evidence>
<evidence type="ECO:0000259" key="2">
    <source>
        <dbReference type="PROSITE" id="PS51186"/>
    </source>
</evidence>
<accession>A0A7J5BFI6</accession>
<gene>
    <name evidence="4" type="ORF">F8O05_01745</name>
</gene>
<sequence>MTQANASDTTPAEYSYSKDPGNNRYVVHYDDEIVGFASYRELADGVHFDHTVVDQAHQGTGVASKLVRFALDDFERTSKLALIPDCSYVDAWLKRHPDYQHLTEARA</sequence>
<dbReference type="OrthoDB" id="5405911at2"/>
<dbReference type="RefSeq" id="WP_158051015.1">
    <property type="nucleotide sequence ID" value="NZ_WBKB01000001.1"/>
</dbReference>
<dbReference type="PANTHER" id="PTHR31435:SF10">
    <property type="entry name" value="BSR4717 PROTEIN"/>
    <property type="match status" value="1"/>
</dbReference>
<dbReference type="EMBL" id="WBKB01000001">
    <property type="protein sequence ID" value="KAB1645005.1"/>
    <property type="molecule type" value="Genomic_DNA"/>
</dbReference>
<feature type="domain" description="N-acetyltransferase" evidence="2">
    <location>
        <begin position="1"/>
        <end position="107"/>
    </location>
</feature>
<dbReference type="InterPro" id="IPR031165">
    <property type="entry name" value="GNAT_YJDJ"/>
</dbReference>
<organism evidence="4 5">
    <name type="scientific">Gulosibacter chungangensis</name>
    <dbReference type="NCBI Taxonomy" id="979746"/>
    <lineage>
        <taxon>Bacteria</taxon>
        <taxon>Bacillati</taxon>
        <taxon>Actinomycetota</taxon>
        <taxon>Actinomycetes</taxon>
        <taxon>Micrococcales</taxon>
        <taxon>Microbacteriaceae</taxon>
        <taxon>Gulosibacter</taxon>
    </lineage>
</organism>
<dbReference type="Gene3D" id="3.40.630.30">
    <property type="match status" value="1"/>
</dbReference>
<dbReference type="Pfam" id="PF14542">
    <property type="entry name" value="Acetyltransf_CG"/>
    <property type="match status" value="1"/>
</dbReference>
<proteinExistence type="predicted"/>
<dbReference type="CDD" id="cd04301">
    <property type="entry name" value="NAT_SF"/>
    <property type="match status" value="1"/>
</dbReference>
<keyword evidence="4" id="KW-0808">Transferase</keyword>
<feature type="compositionally biased region" description="Polar residues" evidence="1">
    <location>
        <begin position="1"/>
        <end position="12"/>
    </location>
</feature>
<evidence type="ECO:0000259" key="3">
    <source>
        <dbReference type="PROSITE" id="PS51729"/>
    </source>
</evidence>
<dbReference type="GO" id="GO:0016747">
    <property type="term" value="F:acyltransferase activity, transferring groups other than amino-acyl groups"/>
    <property type="evidence" value="ECO:0007669"/>
    <property type="project" value="InterPro"/>
</dbReference>
<name>A0A7J5BFI6_9MICO</name>
<dbReference type="InterPro" id="IPR045057">
    <property type="entry name" value="Gcn5-rel_NAT"/>
</dbReference>
<comment type="caution">
    <text evidence="4">The sequence shown here is derived from an EMBL/GenBank/DDBJ whole genome shotgun (WGS) entry which is preliminary data.</text>
</comment>
<dbReference type="InterPro" id="IPR016181">
    <property type="entry name" value="Acyl_CoA_acyltransferase"/>
</dbReference>
<protein>
    <submittedName>
        <fullName evidence="4">N-acetyltransferase</fullName>
    </submittedName>
</protein>
<keyword evidence="5" id="KW-1185">Reference proteome</keyword>
<dbReference type="PANTHER" id="PTHR31435">
    <property type="entry name" value="PROTEIN NATD1"/>
    <property type="match status" value="1"/>
</dbReference>
<evidence type="ECO:0000313" key="4">
    <source>
        <dbReference type="EMBL" id="KAB1645005.1"/>
    </source>
</evidence>
<dbReference type="PROSITE" id="PS51729">
    <property type="entry name" value="GNAT_YJDJ"/>
    <property type="match status" value="1"/>
</dbReference>